<proteinExistence type="predicted"/>
<sequence>MYTALKVTHLFSIESKNKYFFFRKATLQFNLSISNTMMGAKNKFLSEARNIVDNVMLSIELHSESFLLAVYYIKRTNVYVFIQYYVRPWPDWPDSMVKNVKPAHSPMDKMKCKLALRRVNLFALSKNNLRNGNMRFKKYINRKSMKKVNNIEYSYYYCHRSFYPRISGEVRKLIRKVKEA</sequence>
<dbReference type="EMBL" id="VUJU01000258">
    <property type="protein sequence ID" value="KAF0771749.1"/>
    <property type="molecule type" value="Genomic_DNA"/>
</dbReference>
<organism evidence="1 2">
    <name type="scientific">Aphis craccivora</name>
    <name type="common">Cowpea aphid</name>
    <dbReference type="NCBI Taxonomy" id="307492"/>
    <lineage>
        <taxon>Eukaryota</taxon>
        <taxon>Metazoa</taxon>
        <taxon>Ecdysozoa</taxon>
        <taxon>Arthropoda</taxon>
        <taxon>Hexapoda</taxon>
        <taxon>Insecta</taxon>
        <taxon>Pterygota</taxon>
        <taxon>Neoptera</taxon>
        <taxon>Paraneoptera</taxon>
        <taxon>Hemiptera</taxon>
        <taxon>Sternorrhyncha</taxon>
        <taxon>Aphidomorpha</taxon>
        <taxon>Aphidoidea</taxon>
        <taxon>Aphididae</taxon>
        <taxon>Aphidini</taxon>
        <taxon>Aphis</taxon>
        <taxon>Aphis</taxon>
    </lineage>
</organism>
<evidence type="ECO:0000313" key="2">
    <source>
        <dbReference type="Proteomes" id="UP000478052"/>
    </source>
</evidence>
<reference evidence="1 2" key="1">
    <citation type="submission" date="2019-08" db="EMBL/GenBank/DDBJ databases">
        <title>Whole genome of Aphis craccivora.</title>
        <authorList>
            <person name="Voronova N.V."/>
            <person name="Shulinski R.S."/>
            <person name="Bandarenka Y.V."/>
            <person name="Zhorov D.G."/>
            <person name="Warner D."/>
        </authorList>
    </citation>
    <scope>NUCLEOTIDE SEQUENCE [LARGE SCALE GENOMIC DNA]</scope>
    <source>
        <strain evidence="1">180601</strain>
        <tissue evidence="1">Whole Body</tissue>
    </source>
</reference>
<evidence type="ECO:0000313" key="1">
    <source>
        <dbReference type="EMBL" id="KAF0771749.1"/>
    </source>
</evidence>
<gene>
    <name evidence="1" type="ORF">FWK35_00000374</name>
</gene>
<protein>
    <submittedName>
        <fullName evidence="1">Uncharacterized protein</fullName>
    </submittedName>
</protein>
<dbReference type="Proteomes" id="UP000478052">
    <property type="component" value="Unassembled WGS sequence"/>
</dbReference>
<accession>A0A6G0ZL11</accession>
<keyword evidence="2" id="KW-1185">Reference proteome</keyword>
<name>A0A6G0ZL11_APHCR</name>
<comment type="caution">
    <text evidence="1">The sequence shown here is derived from an EMBL/GenBank/DDBJ whole genome shotgun (WGS) entry which is preliminary data.</text>
</comment>
<dbReference type="AlphaFoldDB" id="A0A6G0ZL11"/>